<organism evidence="4 5">
    <name type="scientific">Ectocarpus siliculosus</name>
    <name type="common">Brown alga</name>
    <name type="synonym">Conferva siliculosa</name>
    <dbReference type="NCBI Taxonomy" id="2880"/>
    <lineage>
        <taxon>Eukaryota</taxon>
        <taxon>Sar</taxon>
        <taxon>Stramenopiles</taxon>
        <taxon>Ochrophyta</taxon>
        <taxon>PX clade</taxon>
        <taxon>Phaeophyceae</taxon>
        <taxon>Ectocarpales</taxon>
        <taxon>Ectocarpaceae</taxon>
        <taxon>Ectocarpus</taxon>
    </lineage>
</organism>
<dbReference type="PANTHER" id="PTHR11787:SF8">
    <property type="entry name" value="RAB GDP DISSOCIATION INHIBITOR"/>
    <property type="match status" value="1"/>
</dbReference>
<reference evidence="4 5" key="1">
    <citation type="journal article" date="2010" name="Nature">
        <title>The Ectocarpus genome and the independent evolution of multicellularity in brown algae.</title>
        <authorList>
            <person name="Cock J.M."/>
            <person name="Sterck L."/>
            <person name="Rouze P."/>
            <person name="Scornet D."/>
            <person name="Allen A.E."/>
            <person name="Amoutzias G."/>
            <person name="Anthouard V."/>
            <person name="Artiguenave F."/>
            <person name="Aury J.M."/>
            <person name="Badger J.H."/>
            <person name="Beszteri B."/>
            <person name="Billiau K."/>
            <person name="Bonnet E."/>
            <person name="Bothwell J.H."/>
            <person name="Bowler C."/>
            <person name="Boyen C."/>
            <person name="Brownlee C."/>
            <person name="Carrano C.J."/>
            <person name="Charrier B."/>
            <person name="Cho G.Y."/>
            <person name="Coelho S.M."/>
            <person name="Collen J."/>
            <person name="Corre E."/>
            <person name="Da Silva C."/>
            <person name="Delage L."/>
            <person name="Delaroque N."/>
            <person name="Dittami S.M."/>
            <person name="Doulbeau S."/>
            <person name="Elias M."/>
            <person name="Farnham G."/>
            <person name="Gachon C.M."/>
            <person name="Gschloessl B."/>
            <person name="Heesch S."/>
            <person name="Jabbari K."/>
            <person name="Jubin C."/>
            <person name="Kawai H."/>
            <person name="Kimura K."/>
            <person name="Kloareg B."/>
            <person name="Kupper F.C."/>
            <person name="Lang D."/>
            <person name="Le Bail A."/>
            <person name="Leblanc C."/>
            <person name="Lerouge P."/>
            <person name="Lohr M."/>
            <person name="Lopez P.J."/>
            <person name="Martens C."/>
            <person name="Maumus F."/>
            <person name="Michel G."/>
            <person name="Miranda-Saavedra D."/>
            <person name="Morales J."/>
            <person name="Moreau H."/>
            <person name="Motomura T."/>
            <person name="Nagasato C."/>
            <person name="Napoli C.A."/>
            <person name="Nelson D.R."/>
            <person name="Nyvall-Collen P."/>
            <person name="Peters A.F."/>
            <person name="Pommier C."/>
            <person name="Potin P."/>
            <person name="Poulain J."/>
            <person name="Quesneville H."/>
            <person name="Read B."/>
            <person name="Rensing S.A."/>
            <person name="Ritter A."/>
            <person name="Rousvoal S."/>
            <person name="Samanta M."/>
            <person name="Samson G."/>
            <person name="Schroeder D.C."/>
            <person name="Segurens B."/>
            <person name="Strittmatter M."/>
            <person name="Tonon T."/>
            <person name="Tregear J.W."/>
            <person name="Valentin K."/>
            <person name="von Dassow P."/>
            <person name="Yamagishi T."/>
            <person name="Van de Peer Y."/>
            <person name="Wincker P."/>
        </authorList>
    </citation>
    <scope>NUCLEOTIDE SEQUENCE [LARGE SCALE GENOMIC DNA]</scope>
    <source>
        <strain evidence="5">Ec32 / CCAP1310/4</strain>
    </source>
</reference>
<evidence type="ECO:0000256" key="2">
    <source>
        <dbReference type="RuleBase" id="RU363124"/>
    </source>
</evidence>
<dbReference type="GO" id="GO:0016192">
    <property type="term" value="P:vesicle-mediated transport"/>
    <property type="evidence" value="ECO:0007669"/>
    <property type="project" value="TreeGrafter"/>
</dbReference>
<dbReference type="GO" id="GO:0005093">
    <property type="term" value="F:Rab GDP-dissociation inhibitor activity"/>
    <property type="evidence" value="ECO:0007669"/>
    <property type="project" value="InterPro"/>
</dbReference>
<dbReference type="STRING" id="2880.D8LRP8"/>
<evidence type="ECO:0000313" key="4">
    <source>
        <dbReference type="EMBL" id="CBN77809.1"/>
    </source>
</evidence>
<dbReference type="SUPFAM" id="SSF51905">
    <property type="entry name" value="FAD/NAD(P)-binding domain"/>
    <property type="match status" value="2"/>
</dbReference>
<dbReference type="Gene3D" id="3.50.50.60">
    <property type="entry name" value="FAD/NAD(P)-binding domain"/>
    <property type="match status" value="1"/>
</dbReference>
<dbReference type="AlphaFoldDB" id="D8LRP8"/>
<name>D8LRP8_ECTSI</name>
<dbReference type="GO" id="GO:0007264">
    <property type="term" value="P:small GTPase-mediated signal transduction"/>
    <property type="evidence" value="ECO:0007669"/>
    <property type="project" value="InterPro"/>
</dbReference>
<dbReference type="Gene3D" id="1.10.405.10">
    <property type="entry name" value="Guanine Nucleotide Dissociation Inhibitor, domain 1"/>
    <property type="match status" value="1"/>
</dbReference>
<dbReference type="InterPro" id="IPR018203">
    <property type="entry name" value="GDP_dissociation_inhibitor"/>
</dbReference>
<dbReference type="OrthoDB" id="9446342at2759"/>
<dbReference type="OMA" id="FETKAKM"/>
<dbReference type="EMBL" id="FN649751">
    <property type="protein sequence ID" value="CBN77809.1"/>
    <property type="molecule type" value="Genomic_DNA"/>
</dbReference>
<gene>
    <name evidence="4" type="primary">GDIC1</name>
    <name evidence="4" type="ORF">Esi_0069_0097</name>
</gene>
<dbReference type="Proteomes" id="UP000002630">
    <property type="component" value="Linkage Group LG26"/>
</dbReference>
<evidence type="ECO:0000256" key="1">
    <source>
        <dbReference type="ARBA" id="ARBA00005593"/>
    </source>
</evidence>
<dbReference type="FunCoup" id="D8LRP8">
    <property type="interactions" value="384"/>
</dbReference>
<feature type="compositionally biased region" description="Basic and acidic residues" evidence="3">
    <location>
        <begin position="1"/>
        <end position="10"/>
    </location>
</feature>
<dbReference type="PANTHER" id="PTHR11787">
    <property type="entry name" value="RAB GDP-DISSOCIATION INHIBITOR"/>
    <property type="match status" value="1"/>
</dbReference>
<feature type="region of interest" description="Disordered" evidence="3">
    <location>
        <begin position="1"/>
        <end position="21"/>
    </location>
</feature>
<comment type="similarity">
    <text evidence="1 2">Belongs to the Rab GDI family.</text>
</comment>
<evidence type="ECO:0000313" key="5">
    <source>
        <dbReference type="Proteomes" id="UP000002630"/>
    </source>
</evidence>
<dbReference type="GO" id="GO:0005737">
    <property type="term" value="C:cytoplasm"/>
    <property type="evidence" value="ECO:0007669"/>
    <property type="project" value="TreeGrafter"/>
</dbReference>
<dbReference type="eggNOG" id="KOG1439">
    <property type="taxonomic scope" value="Eukaryota"/>
</dbReference>
<dbReference type="InterPro" id="IPR036188">
    <property type="entry name" value="FAD/NAD-bd_sf"/>
</dbReference>
<dbReference type="InParanoid" id="D8LRP8"/>
<dbReference type="PRINTS" id="PR00892">
    <property type="entry name" value="RABGDI"/>
</dbReference>
<keyword evidence="5" id="KW-1185">Reference proteome</keyword>
<dbReference type="EMBL" id="FN648916">
    <property type="protein sequence ID" value="CBN77809.1"/>
    <property type="molecule type" value="Genomic_DNA"/>
</dbReference>
<sequence>MAEHEGKGGDGGEVPAPRPDWLPDGCEMLADGEYDAIVMGTGLKEAIMSGLLSTLGMKVLHVDRNNYYGGECASLNLTNLYNKFRPGQPPAPELGHPTRDYNVDLIPKFLMANGNLVKMLLMTKVTRYLEFKTVDGSYVVKGGKINKVPATPDEALRTSLMGIFEKRRFRNFLQYLAGYDEQQPDTFKGRDLRRMTMLQLYEDFGLDENTQSFTGHAMALQRDDTYLHKPALETIKSIQLYVRSLERYGKSPYIYPMYGLGGLPEGFSRLCAIHGGTFMLQCPVEEVLFDDSGVAWGIKATMDGVPQVAKATMLIGDPSYFPSRMVKPTGMVARSICIMDHPFNGTNDAESTQIIIPGRQVNRHNDIYVCMVSFSHCVASPGKYVAIASTTVETSDPLAELAPAFELLGPVMERFDDVSNTLTPVEDGTADRCFISESYDATSHFETTAADVQSLYERVTGQKMDLSIDPEVEQEEG</sequence>
<dbReference type="Pfam" id="PF00996">
    <property type="entry name" value="GDI"/>
    <property type="match status" value="1"/>
</dbReference>
<proteinExistence type="inferred from homology"/>
<dbReference type="InterPro" id="IPR000806">
    <property type="entry name" value="RabGDI"/>
</dbReference>
<dbReference type="GO" id="GO:0015031">
    <property type="term" value="P:protein transport"/>
    <property type="evidence" value="ECO:0007669"/>
    <property type="project" value="InterPro"/>
</dbReference>
<protein>
    <recommendedName>
        <fullName evidence="2">Rab GDP dissociation inhibitor</fullName>
    </recommendedName>
</protein>
<evidence type="ECO:0000256" key="3">
    <source>
        <dbReference type="SAM" id="MobiDB-lite"/>
    </source>
</evidence>
<accession>D8LRP8</accession>
<dbReference type="PRINTS" id="PR00891">
    <property type="entry name" value="RABGDIREP"/>
</dbReference>
<dbReference type="FunFam" id="1.10.405.10:FF:000001">
    <property type="entry name" value="Rab GDP dissociation inhibitor"/>
    <property type="match status" value="1"/>
</dbReference>
<dbReference type="Gene3D" id="3.30.519.10">
    <property type="entry name" value="Guanine Nucleotide Dissociation Inhibitor, domain 2"/>
    <property type="match status" value="1"/>
</dbReference>